<name>A0AA40KPA0_9HYME</name>
<accession>A0AA40KPA0</accession>
<gene>
    <name evidence="1" type="ORF">K0M31_003239</name>
</gene>
<comment type="caution">
    <text evidence="1">The sequence shown here is derived from an EMBL/GenBank/DDBJ whole genome shotgun (WGS) entry which is preliminary data.</text>
</comment>
<keyword evidence="2" id="KW-1185">Reference proteome</keyword>
<dbReference type="AlphaFoldDB" id="A0AA40KPA0"/>
<evidence type="ECO:0000313" key="1">
    <source>
        <dbReference type="EMBL" id="KAK1127751.1"/>
    </source>
</evidence>
<proteinExistence type="predicted"/>
<sequence>MIEQTHSVVKFSHSIIGENRRIGFIGEICRTPVLKSGTLDGCFRVLGCTDRTMTPKIAAADSKTWILRWYLARILIRIKRLCECIGGHSLVASEFSDTIPRVGFSASIVSVYKCMYTQVFPFLGTRCLLPVRPV</sequence>
<evidence type="ECO:0000313" key="2">
    <source>
        <dbReference type="Proteomes" id="UP001177670"/>
    </source>
</evidence>
<dbReference type="Proteomes" id="UP001177670">
    <property type="component" value="Unassembled WGS sequence"/>
</dbReference>
<protein>
    <submittedName>
        <fullName evidence="1">Uncharacterized protein</fullName>
    </submittedName>
</protein>
<organism evidence="1 2">
    <name type="scientific">Melipona bicolor</name>
    <dbReference type="NCBI Taxonomy" id="60889"/>
    <lineage>
        <taxon>Eukaryota</taxon>
        <taxon>Metazoa</taxon>
        <taxon>Ecdysozoa</taxon>
        <taxon>Arthropoda</taxon>
        <taxon>Hexapoda</taxon>
        <taxon>Insecta</taxon>
        <taxon>Pterygota</taxon>
        <taxon>Neoptera</taxon>
        <taxon>Endopterygota</taxon>
        <taxon>Hymenoptera</taxon>
        <taxon>Apocrita</taxon>
        <taxon>Aculeata</taxon>
        <taxon>Apoidea</taxon>
        <taxon>Anthophila</taxon>
        <taxon>Apidae</taxon>
        <taxon>Melipona</taxon>
    </lineage>
</organism>
<reference evidence="1" key="1">
    <citation type="submission" date="2021-10" db="EMBL/GenBank/DDBJ databases">
        <title>Melipona bicolor Genome sequencing and assembly.</title>
        <authorList>
            <person name="Araujo N.S."/>
            <person name="Arias M.C."/>
        </authorList>
    </citation>
    <scope>NUCLEOTIDE SEQUENCE</scope>
    <source>
        <strain evidence="1">USP_2M_L1-L4_2017</strain>
        <tissue evidence="1">Whole body</tissue>
    </source>
</reference>
<dbReference type="EMBL" id="JAHYIQ010000011">
    <property type="protein sequence ID" value="KAK1127751.1"/>
    <property type="molecule type" value="Genomic_DNA"/>
</dbReference>